<dbReference type="InterPro" id="IPR024932">
    <property type="entry name" value="ApbE"/>
</dbReference>
<keyword evidence="12" id="KW-1185">Reference proteome</keyword>
<dbReference type="GO" id="GO:0016740">
    <property type="term" value="F:transferase activity"/>
    <property type="evidence" value="ECO:0007669"/>
    <property type="project" value="UniProtKB-KW"/>
</dbReference>
<dbReference type="AlphaFoldDB" id="D7EBF9"/>
<dbReference type="RefSeq" id="WP_013195366.1">
    <property type="nucleotide sequence ID" value="NC_014253.1"/>
</dbReference>
<dbReference type="InterPro" id="IPR003374">
    <property type="entry name" value="ApbE-like_sf"/>
</dbReference>
<dbReference type="GeneID" id="9347630"/>
<dbReference type="HOGENOM" id="CLU_044403_2_0_2"/>
<evidence type="ECO:0000313" key="12">
    <source>
        <dbReference type="Proteomes" id="UP000000391"/>
    </source>
</evidence>
<dbReference type="GO" id="GO:0046872">
    <property type="term" value="F:metal ion binding"/>
    <property type="evidence" value="ECO:0007669"/>
    <property type="project" value="UniProtKB-KW"/>
</dbReference>
<comment type="catalytic activity">
    <reaction evidence="10">
        <text>L-threonyl-[protein] + FAD = FMN-L-threonyl-[protein] + AMP + H(+)</text>
        <dbReference type="Rhea" id="RHEA:36847"/>
        <dbReference type="Rhea" id="RHEA-COMP:11060"/>
        <dbReference type="Rhea" id="RHEA-COMP:11061"/>
        <dbReference type="ChEBI" id="CHEBI:15378"/>
        <dbReference type="ChEBI" id="CHEBI:30013"/>
        <dbReference type="ChEBI" id="CHEBI:57692"/>
        <dbReference type="ChEBI" id="CHEBI:74257"/>
        <dbReference type="ChEBI" id="CHEBI:456215"/>
        <dbReference type="EC" id="2.7.1.180"/>
    </reaction>
</comment>
<name>D7EBF9_METEZ</name>
<protein>
    <recommendedName>
        <fullName evidence="3">FAD:protein FMN transferase</fullName>
        <ecNumber evidence="2">2.7.1.180</ecNumber>
    </recommendedName>
    <alternativeName>
        <fullName evidence="9">Flavin transferase</fullName>
    </alternativeName>
</protein>
<dbReference type="Proteomes" id="UP000000391">
    <property type="component" value="Chromosome"/>
</dbReference>
<evidence type="ECO:0000256" key="2">
    <source>
        <dbReference type="ARBA" id="ARBA00011955"/>
    </source>
</evidence>
<dbReference type="STRING" id="644295.Metev_1971"/>
<dbReference type="Gene3D" id="3.10.520.10">
    <property type="entry name" value="ApbE-like domains"/>
    <property type="match status" value="1"/>
</dbReference>
<keyword evidence="8" id="KW-0460">Magnesium</keyword>
<keyword evidence="7" id="KW-0274">FAD</keyword>
<evidence type="ECO:0000256" key="4">
    <source>
        <dbReference type="ARBA" id="ARBA00022630"/>
    </source>
</evidence>
<evidence type="ECO:0000256" key="7">
    <source>
        <dbReference type="ARBA" id="ARBA00022827"/>
    </source>
</evidence>
<keyword evidence="4" id="KW-0285">Flavoprotein</keyword>
<dbReference type="EC" id="2.7.1.180" evidence="2"/>
<dbReference type="PIRSF" id="PIRSF006268">
    <property type="entry name" value="ApbE"/>
    <property type="match status" value="1"/>
</dbReference>
<evidence type="ECO:0000256" key="10">
    <source>
        <dbReference type="ARBA" id="ARBA00048540"/>
    </source>
</evidence>
<evidence type="ECO:0000256" key="9">
    <source>
        <dbReference type="ARBA" id="ARBA00031306"/>
    </source>
</evidence>
<keyword evidence="5" id="KW-0808">Transferase</keyword>
<dbReference type="KEGG" id="mev:Metev_1971"/>
<dbReference type="EMBL" id="CP002069">
    <property type="protein sequence ID" value="ADI74801.1"/>
    <property type="molecule type" value="Genomic_DNA"/>
</dbReference>
<organism evidence="11 12">
    <name type="scientific">Methanohalobium evestigatum (strain ATCC BAA-1072 / DSM 3721 / NBRC 107634 / OCM 161 / Z-7303)</name>
    <dbReference type="NCBI Taxonomy" id="644295"/>
    <lineage>
        <taxon>Archaea</taxon>
        <taxon>Methanobacteriati</taxon>
        <taxon>Methanobacteriota</taxon>
        <taxon>Stenosarchaea group</taxon>
        <taxon>Methanomicrobia</taxon>
        <taxon>Methanosarcinales</taxon>
        <taxon>Methanosarcinaceae</taxon>
        <taxon>Methanohalobium</taxon>
    </lineage>
</organism>
<sequence precursor="true">MNYKIVAVFLLILTASIVSISISTNDNQPVVENNDTLQSFQESRSLMDTTVTIHIKDNNKTHAKKVIDETFSEINSVDKMMSSYKNNSQLSKLNNNGFVKNASPDFLHVIKKTKHYYNVSNGAFDVTVKPILDLWEKKFAPGGPQKPPSEKEINKTLKLVNNSNITIENSNISIKKDMGIVLGGVAKGFAVDEAIKSLKNSGIENGFVNAGGDGRYIGYKNDNKSWKVGLRNPNKTGDAITVMNINNMAVATSGNYERYYNKSASVSHISDPRTGYPSRKIISSTVIAETAMDADAYSTAIFVLGEDKGLEMIEQLDNVECLIITSNRSIIRSSGFDKYEG</sequence>
<dbReference type="Pfam" id="PF02424">
    <property type="entry name" value="ApbE"/>
    <property type="match status" value="1"/>
</dbReference>
<keyword evidence="6" id="KW-0479">Metal-binding</keyword>
<dbReference type="SUPFAM" id="SSF143631">
    <property type="entry name" value="ApbE-like"/>
    <property type="match status" value="1"/>
</dbReference>
<proteinExistence type="predicted"/>
<dbReference type="PANTHER" id="PTHR30040:SF2">
    <property type="entry name" value="FAD:PROTEIN FMN TRANSFERASE"/>
    <property type="match status" value="1"/>
</dbReference>
<dbReference type="OrthoDB" id="176613at2157"/>
<evidence type="ECO:0000256" key="5">
    <source>
        <dbReference type="ARBA" id="ARBA00022679"/>
    </source>
</evidence>
<evidence type="ECO:0000256" key="8">
    <source>
        <dbReference type="ARBA" id="ARBA00022842"/>
    </source>
</evidence>
<evidence type="ECO:0000256" key="6">
    <source>
        <dbReference type="ARBA" id="ARBA00022723"/>
    </source>
</evidence>
<dbReference type="PANTHER" id="PTHR30040">
    <property type="entry name" value="THIAMINE BIOSYNTHESIS LIPOPROTEIN APBE"/>
    <property type="match status" value="1"/>
</dbReference>
<reference evidence="11 12" key="1">
    <citation type="submission" date="2010-06" db="EMBL/GenBank/DDBJ databases">
        <title>Complete sequence chromosome of Methanohalobium evestigatum Z-7303.</title>
        <authorList>
            <consortium name="US DOE Joint Genome Institute"/>
            <person name="Lucas S."/>
            <person name="Copeland A."/>
            <person name="Lapidus A."/>
            <person name="Cheng J.-F."/>
            <person name="Bruce D."/>
            <person name="Goodwin L."/>
            <person name="Pitluck S."/>
            <person name="Saunders E."/>
            <person name="Detter J.C."/>
            <person name="Han C."/>
            <person name="Tapia R."/>
            <person name="Land M."/>
            <person name="Hauser L."/>
            <person name="Kyrpides N."/>
            <person name="Mikhailova N."/>
            <person name="Sieprawska-Lupa M."/>
            <person name="Whitman W.B."/>
            <person name="Anderson I."/>
            <person name="Woyke T."/>
        </authorList>
    </citation>
    <scope>NUCLEOTIDE SEQUENCE [LARGE SCALE GENOMIC DNA]</scope>
    <source>
        <strain evidence="12">ATCC BAA-1072 / DSM 3721 / NBRC 107634 / OCM 161 / Z-7303</strain>
    </source>
</reference>
<evidence type="ECO:0000256" key="1">
    <source>
        <dbReference type="ARBA" id="ARBA00001946"/>
    </source>
</evidence>
<evidence type="ECO:0000313" key="11">
    <source>
        <dbReference type="EMBL" id="ADI74801.1"/>
    </source>
</evidence>
<keyword evidence="11" id="KW-0449">Lipoprotein</keyword>
<gene>
    <name evidence="11" type="ordered locus">Metev_1971</name>
</gene>
<evidence type="ECO:0000256" key="3">
    <source>
        <dbReference type="ARBA" id="ARBA00016337"/>
    </source>
</evidence>
<accession>D7EBF9</accession>
<comment type="cofactor">
    <cofactor evidence="1">
        <name>Mg(2+)</name>
        <dbReference type="ChEBI" id="CHEBI:18420"/>
    </cofactor>
</comment>